<dbReference type="Proteomes" id="UP000272942">
    <property type="component" value="Unassembled WGS sequence"/>
</dbReference>
<dbReference type="AlphaFoldDB" id="A0A183A5W5"/>
<evidence type="ECO:0000313" key="1">
    <source>
        <dbReference type="EMBL" id="VDP66174.1"/>
    </source>
</evidence>
<dbReference type="WBParaSite" id="ECPE_0000235001-mRNA-1">
    <property type="protein sequence ID" value="ECPE_0000235001-mRNA-1"/>
    <property type="gene ID" value="ECPE_0000235001"/>
</dbReference>
<gene>
    <name evidence="1" type="ORF">ECPE_LOCUS2350</name>
</gene>
<dbReference type="OrthoDB" id="6287242at2759"/>
<sequence length="135" mass="14418">MAASQEHNENIDRGAYTWTSTDKEASILTAAGIVNGHTDYRRLSSLVAGRPHGIRRPVEVVGEPGRTVDRHPAHAEEPLSILITTQEFIISEPSAVLSVNGRALVPGPMWSEAGAGQRPVGIPITVKLGRHQTGA</sequence>
<protein>
    <submittedName>
        <fullName evidence="3">Cupin domain-containing protein</fullName>
    </submittedName>
</protein>
<proteinExistence type="predicted"/>
<reference evidence="1 2" key="2">
    <citation type="submission" date="2018-11" db="EMBL/GenBank/DDBJ databases">
        <authorList>
            <consortium name="Pathogen Informatics"/>
        </authorList>
    </citation>
    <scope>NUCLEOTIDE SEQUENCE [LARGE SCALE GENOMIC DNA]</scope>
    <source>
        <strain evidence="1 2">Egypt</strain>
    </source>
</reference>
<dbReference type="EMBL" id="UZAN01039558">
    <property type="protein sequence ID" value="VDP66174.1"/>
    <property type="molecule type" value="Genomic_DNA"/>
</dbReference>
<name>A0A183A5W5_9TREM</name>
<evidence type="ECO:0000313" key="3">
    <source>
        <dbReference type="WBParaSite" id="ECPE_0000235001-mRNA-1"/>
    </source>
</evidence>
<reference evidence="3" key="1">
    <citation type="submission" date="2016-06" db="UniProtKB">
        <authorList>
            <consortium name="WormBaseParasite"/>
        </authorList>
    </citation>
    <scope>IDENTIFICATION</scope>
</reference>
<evidence type="ECO:0000313" key="2">
    <source>
        <dbReference type="Proteomes" id="UP000272942"/>
    </source>
</evidence>
<organism evidence="3">
    <name type="scientific">Echinostoma caproni</name>
    <dbReference type="NCBI Taxonomy" id="27848"/>
    <lineage>
        <taxon>Eukaryota</taxon>
        <taxon>Metazoa</taxon>
        <taxon>Spiralia</taxon>
        <taxon>Lophotrochozoa</taxon>
        <taxon>Platyhelminthes</taxon>
        <taxon>Trematoda</taxon>
        <taxon>Digenea</taxon>
        <taxon>Plagiorchiida</taxon>
        <taxon>Echinostomata</taxon>
        <taxon>Echinostomatoidea</taxon>
        <taxon>Echinostomatidae</taxon>
        <taxon>Echinostoma</taxon>
    </lineage>
</organism>
<keyword evidence="2" id="KW-1185">Reference proteome</keyword>
<accession>A0A183A5W5</accession>